<dbReference type="AlphaFoldDB" id="A0A1V9FHL9"/>
<sequence>MTTFIPDDSVSDYKVYNTPEGNRLIKFNTNRTKTTEAFGFAARLSYEFANIVQHIIKMEGRPDIIEAQDYLGIAWYLLQFKHLLYEEVKDVPVVITLHSPAFLYLEYNRVPTYRFPDFHTCEMEKETLVMADWLIAPTQYMVDAIQPYVDLTAKNKTVIRNPYITPTHKVAHTIKRNKIVYYGKLSAQKGSFELLSYFKKMWDTGFKHSLHVIGGTDIVFHPEQLTMGQIVSKQYEQYLKNGQLLLHGKIKPEFIEQELHSAHVIIVPSIVDNLPYVVIEAMALGKVVLASVQGGQREMIEHGVSGFLFDHTIEGDFEEKLKLVISLTDEQIAAIGKAAKAQVAAMYDPAVIKEQKLPLLNDIIKNKKTSTTYPFLYQNQFKPVAGNGNLLSVVIPYYNMGKYIKECVQSVKSSTWRNIEILIINDGSTEAESLDVLKEMEKTAGVTVFHKPNEGLAFTRNYGAGKANGDWLAFLDADDLVTPEYYEKALRVLKQYDNVFFAGSFVQYFEDTNRKWATFTPQPPYALVHNPVNSSGLVYKKAAFLAAGLNDKTVDYGLEDYESVIHLLSEGYNGVVLPEFLFRYRVRGDSMIRKITREKLLYSYKYIAEKHSSYYSTFATQINNLLNANGPGFLFDNPTFAVNVVTNAENNSWLYRKAKAFVKRNKTLKKIALRLKK</sequence>
<dbReference type="InterPro" id="IPR050834">
    <property type="entry name" value="Glycosyltransf_2"/>
</dbReference>
<dbReference type="InterPro" id="IPR001296">
    <property type="entry name" value="Glyco_trans_1"/>
</dbReference>
<dbReference type="CDD" id="cd03801">
    <property type="entry name" value="GT4_PimA-like"/>
    <property type="match status" value="1"/>
</dbReference>
<accession>A0A1V9FHL9</accession>
<proteinExistence type="predicted"/>
<dbReference type="GO" id="GO:0016757">
    <property type="term" value="F:glycosyltransferase activity"/>
    <property type="evidence" value="ECO:0007669"/>
    <property type="project" value="InterPro"/>
</dbReference>
<dbReference type="Proteomes" id="UP000192276">
    <property type="component" value="Unassembled WGS sequence"/>
</dbReference>
<evidence type="ECO:0000313" key="4">
    <source>
        <dbReference type="EMBL" id="OQP57854.1"/>
    </source>
</evidence>
<dbReference type="SUPFAM" id="SSF53448">
    <property type="entry name" value="Nucleotide-diphospho-sugar transferases"/>
    <property type="match status" value="1"/>
</dbReference>
<dbReference type="STRING" id="550983.A4R26_23385"/>
<protein>
    <recommendedName>
        <fullName evidence="6">Glycosyltransferase</fullName>
    </recommendedName>
</protein>
<dbReference type="EMBL" id="LWBP01000190">
    <property type="protein sequence ID" value="OQP57854.1"/>
    <property type="molecule type" value="Genomic_DNA"/>
</dbReference>
<dbReference type="SUPFAM" id="SSF53756">
    <property type="entry name" value="UDP-Glycosyltransferase/glycogen phosphorylase"/>
    <property type="match status" value="1"/>
</dbReference>
<dbReference type="InterPro" id="IPR029044">
    <property type="entry name" value="Nucleotide-diphossugar_trans"/>
</dbReference>
<feature type="domain" description="Glycosyl transferase family 1" evidence="1">
    <location>
        <begin position="175"/>
        <end position="340"/>
    </location>
</feature>
<organism evidence="4 5">
    <name type="scientific">Niastella populi</name>
    <dbReference type="NCBI Taxonomy" id="550983"/>
    <lineage>
        <taxon>Bacteria</taxon>
        <taxon>Pseudomonadati</taxon>
        <taxon>Bacteroidota</taxon>
        <taxon>Chitinophagia</taxon>
        <taxon>Chitinophagales</taxon>
        <taxon>Chitinophagaceae</taxon>
        <taxon>Niastella</taxon>
    </lineage>
</organism>
<dbReference type="InterPro" id="IPR001173">
    <property type="entry name" value="Glyco_trans_2-like"/>
</dbReference>
<dbReference type="PANTHER" id="PTHR43685">
    <property type="entry name" value="GLYCOSYLTRANSFERASE"/>
    <property type="match status" value="1"/>
</dbReference>
<dbReference type="Gene3D" id="3.90.550.10">
    <property type="entry name" value="Spore Coat Polysaccharide Biosynthesis Protein SpsA, Chain A"/>
    <property type="match status" value="1"/>
</dbReference>
<keyword evidence="5" id="KW-1185">Reference proteome</keyword>
<name>A0A1V9FHL9_9BACT</name>
<feature type="domain" description="Glycosyltransferase subfamily 4-like N-terminal" evidence="3">
    <location>
        <begin position="42"/>
        <end position="162"/>
    </location>
</feature>
<dbReference type="InterPro" id="IPR028098">
    <property type="entry name" value="Glyco_trans_4-like_N"/>
</dbReference>
<feature type="domain" description="Glycosyltransferase 2-like" evidence="2">
    <location>
        <begin position="392"/>
        <end position="518"/>
    </location>
</feature>
<gene>
    <name evidence="4" type="ORF">A4R26_23385</name>
</gene>
<evidence type="ECO:0000259" key="2">
    <source>
        <dbReference type="Pfam" id="PF00535"/>
    </source>
</evidence>
<comment type="caution">
    <text evidence="4">The sequence shown here is derived from an EMBL/GenBank/DDBJ whole genome shotgun (WGS) entry which is preliminary data.</text>
</comment>
<evidence type="ECO:0008006" key="6">
    <source>
        <dbReference type="Google" id="ProtNLM"/>
    </source>
</evidence>
<evidence type="ECO:0000259" key="1">
    <source>
        <dbReference type="Pfam" id="PF00534"/>
    </source>
</evidence>
<dbReference type="PANTHER" id="PTHR43685:SF2">
    <property type="entry name" value="GLYCOSYLTRANSFERASE 2-LIKE DOMAIN-CONTAINING PROTEIN"/>
    <property type="match status" value="1"/>
</dbReference>
<dbReference type="CDD" id="cd00761">
    <property type="entry name" value="Glyco_tranf_GTA_type"/>
    <property type="match status" value="1"/>
</dbReference>
<reference evidence="5" key="1">
    <citation type="submission" date="2016-04" db="EMBL/GenBank/DDBJ databases">
        <authorList>
            <person name="Chen L."/>
            <person name="Zhuang W."/>
            <person name="Wang G."/>
        </authorList>
    </citation>
    <scope>NUCLEOTIDE SEQUENCE [LARGE SCALE GENOMIC DNA]</scope>
    <source>
        <strain evidence="5">208</strain>
    </source>
</reference>
<dbReference type="Gene3D" id="3.40.50.2000">
    <property type="entry name" value="Glycogen Phosphorylase B"/>
    <property type="match status" value="2"/>
</dbReference>
<dbReference type="Pfam" id="PF13439">
    <property type="entry name" value="Glyco_transf_4"/>
    <property type="match status" value="1"/>
</dbReference>
<dbReference type="Pfam" id="PF00534">
    <property type="entry name" value="Glycos_transf_1"/>
    <property type="match status" value="1"/>
</dbReference>
<evidence type="ECO:0000313" key="5">
    <source>
        <dbReference type="Proteomes" id="UP000192276"/>
    </source>
</evidence>
<evidence type="ECO:0000259" key="3">
    <source>
        <dbReference type="Pfam" id="PF13439"/>
    </source>
</evidence>
<dbReference type="Pfam" id="PF00535">
    <property type="entry name" value="Glycos_transf_2"/>
    <property type="match status" value="1"/>
</dbReference>